<keyword evidence="1" id="KW-0813">Transport</keyword>
<dbReference type="Gene3D" id="1.10.760.10">
    <property type="entry name" value="Cytochrome c-like domain"/>
    <property type="match status" value="1"/>
</dbReference>
<sequence>MKTLLLRNLSILCLLLLTSVGMAGDTTLGKAKAEQICAVCHGLDGVGIDATYPKLAGQYVDYLEQALKDYRSGARKNAIMAGFSATLTDEDIANVSVYYSTLKENRLTDLIKK</sequence>
<dbReference type="GO" id="GO:0046872">
    <property type="term" value="F:metal ion binding"/>
    <property type="evidence" value="ECO:0007669"/>
    <property type="project" value="UniProtKB-KW"/>
</dbReference>
<dbReference type="Pfam" id="PF00034">
    <property type="entry name" value="Cytochrom_C"/>
    <property type="match status" value="1"/>
</dbReference>
<keyword evidence="3" id="KW-0479">Metal-binding</keyword>
<name>A0A3B0VWH3_9ZZZZ</name>
<evidence type="ECO:0000259" key="6">
    <source>
        <dbReference type="PROSITE" id="PS51007"/>
    </source>
</evidence>
<keyword evidence="5" id="KW-0408">Iron</keyword>
<keyword evidence="2" id="KW-0349">Heme</keyword>
<dbReference type="PROSITE" id="PS51007">
    <property type="entry name" value="CYTC"/>
    <property type="match status" value="1"/>
</dbReference>
<evidence type="ECO:0000256" key="5">
    <source>
        <dbReference type="ARBA" id="ARBA00023004"/>
    </source>
</evidence>
<proteinExistence type="predicted"/>
<evidence type="ECO:0000256" key="1">
    <source>
        <dbReference type="ARBA" id="ARBA00022448"/>
    </source>
</evidence>
<dbReference type="InterPro" id="IPR009056">
    <property type="entry name" value="Cyt_c-like_dom"/>
</dbReference>
<evidence type="ECO:0000256" key="2">
    <source>
        <dbReference type="ARBA" id="ARBA00022617"/>
    </source>
</evidence>
<reference evidence="7" key="1">
    <citation type="submission" date="2018-06" db="EMBL/GenBank/DDBJ databases">
        <authorList>
            <person name="Zhirakovskaya E."/>
        </authorList>
    </citation>
    <scope>NUCLEOTIDE SEQUENCE</scope>
</reference>
<evidence type="ECO:0000313" key="7">
    <source>
        <dbReference type="EMBL" id="VAW44513.1"/>
    </source>
</evidence>
<gene>
    <name evidence="7" type="ORF">MNBD_GAMMA02-629</name>
</gene>
<evidence type="ECO:0000256" key="4">
    <source>
        <dbReference type="ARBA" id="ARBA00022982"/>
    </source>
</evidence>
<dbReference type="EMBL" id="UOFA01000121">
    <property type="protein sequence ID" value="VAW44513.1"/>
    <property type="molecule type" value="Genomic_DNA"/>
</dbReference>
<accession>A0A3B0VWH3</accession>
<keyword evidence="4" id="KW-0249">Electron transport</keyword>
<organism evidence="7">
    <name type="scientific">hydrothermal vent metagenome</name>
    <dbReference type="NCBI Taxonomy" id="652676"/>
    <lineage>
        <taxon>unclassified sequences</taxon>
        <taxon>metagenomes</taxon>
        <taxon>ecological metagenomes</taxon>
    </lineage>
</organism>
<dbReference type="GO" id="GO:0020037">
    <property type="term" value="F:heme binding"/>
    <property type="evidence" value="ECO:0007669"/>
    <property type="project" value="InterPro"/>
</dbReference>
<dbReference type="AlphaFoldDB" id="A0A3B0VWH3"/>
<evidence type="ECO:0000256" key="3">
    <source>
        <dbReference type="ARBA" id="ARBA00022723"/>
    </source>
</evidence>
<dbReference type="SUPFAM" id="SSF46626">
    <property type="entry name" value="Cytochrome c"/>
    <property type="match status" value="1"/>
</dbReference>
<dbReference type="InterPro" id="IPR036909">
    <property type="entry name" value="Cyt_c-like_dom_sf"/>
</dbReference>
<dbReference type="GO" id="GO:0009055">
    <property type="term" value="F:electron transfer activity"/>
    <property type="evidence" value="ECO:0007669"/>
    <property type="project" value="InterPro"/>
</dbReference>
<dbReference type="PANTHER" id="PTHR33751">
    <property type="entry name" value="CBB3-TYPE CYTOCHROME C OXIDASE SUBUNIT FIXP"/>
    <property type="match status" value="1"/>
</dbReference>
<feature type="domain" description="Cytochrome c" evidence="6">
    <location>
        <begin position="24"/>
        <end position="103"/>
    </location>
</feature>
<dbReference type="PANTHER" id="PTHR33751:SF9">
    <property type="entry name" value="CYTOCHROME C4"/>
    <property type="match status" value="1"/>
</dbReference>
<dbReference type="InterPro" id="IPR050597">
    <property type="entry name" value="Cytochrome_c_Oxidase_Subunit"/>
</dbReference>
<protein>
    <recommendedName>
        <fullName evidence="6">Cytochrome c domain-containing protein</fullName>
    </recommendedName>
</protein>